<evidence type="ECO:0008006" key="4">
    <source>
        <dbReference type="Google" id="ProtNLM"/>
    </source>
</evidence>
<name>A0ABY8VXW6_9MYCO</name>
<proteinExistence type="predicted"/>
<gene>
    <name evidence="2" type="ORF">PT015_02070</name>
</gene>
<keyword evidence="1" id="KW-0732">Signal</keyword>
<keyword evidence="3" id="KW-1185">Reference proteome</keyword>
<dbReference type="RefSeq" id="WP_285188474.1">
    <property type="nucleotide sequence ID" value="NZ_CP126981.1"/>
</dbReference>
<reference evidence="2 3" key="1">
    <citation type="journal article" date="2023" name="Microbiol. Resour. Announc.">
        <title>Complete Genome Sequence of Mycobacterium wuenschmanii, a novel Nontuberculous Mycobacterium Isolated from a captive population of Amazon Milk Frogs.</title>
        <authorList>
            <person name="Hicks J."/>
            <person name="Zeineldin M."/>
            <person name="Ward H."/>
            <person name="Wuenschmann A."/>
            <person name="Camp P."/>
            <person name="Farrell D."/>
            <person name="Lehman K."/>
            <person name="Thacker T."/>
            <person name="Cuthbert E."/>
        </authorList>
    </citation>
    <scope>NUCLEOTIDE SEQUENCE [LARGE SCALE GENOMIC DNA]</scope>
    <source>
        <strain evidence="2 3">Wuenschmanii</strain>
    </source>
</reference>
<dbReference type="EMBL" id="CP126981">
    <property type="protein sequence ID" value="WIM88322.1"/>
    <property type="molecule type" value="Genomic_DNA"/>
</dbReference>
<dbReference type="Proteomes" id="UP001236585">
    <property type="component" value="Chromosome"/>
</dbReference>
<evidence type="ECO:0000256" key="1">
    <source>
        <dbReference type="SAM" id="SignalP"/>
    </source>
</evidence>
<accession>A0ABY8VXW6</accession>
<sequence>MKRLVLPYVVGAMAATAIGFSPLALADDFFPPGTDQIGDRTYIADVFNEPFYRYAEYSTPYEVLSGDESLGQFTSTSTYFLSPYQPFGIWTLFQSELISDSSYSGLADGATHQDLSFSTLTLTGLLTLFSSDYYDNPGIGTSLDISFFGGPDIPIWDITYDTAGGAATDPGGLGDLLGMDFSSLGDWFGSSVDGLGNLFDPSGLLGIDPGAFADFVGFDPTGLTVLAGLF</sequence>
<feature type="signal peptide" evidence="1">
    <location>
        <begin position="1"/>
        <end position="26"/>
    </location>
</feature>
<feature type="chain" id="PRO_5047352345" description="Secreted protein" evidence="1">
    <location>
        <begin position="27"/>
        <end position="230"/>
    </location>
</feature>
<protein>
    <recommendedName>
        <fullName evidence="4">Secreted protein</fullName>
    </recommendedName>
</protein>
<organism evidence="2 3">
    <name type="scientific">Candidatus Mycobacterium wuenschmannii</name>
    <dbReference type="NCBI Taxonomy" id="3027808"/>
    <lineage>
        <taxon>Bacteria</taxon>
        <taxon>Bacillati</taxon>
        <taxon>Actinomycetota</taxon>
        <taxon>Actinomycetes</taxon>
        <taxon>Mycobacteriales</taxon>
        <taxon>Mycobacteriaceae</taxon>
        <taxon>Mycobacterium</taxon>
    </lineage>
</organism>
<evidence type="ECO:0000313" key="2">
    <source>
        <dbReference type="EMBL" id="WIM88322.1"/>
    </source>
</evidence>
<evidence type="ECO:0000313" key="3">
    <source>
        <dbReference type="Proteomes" id="UP001236585"/>
    </source>
</evidence>